<dbReference type="PANTHER" id="PTHR43646">
    <property type="entry name" value="GLYCOSYLTRANSFERASE"/>
    <property type="match status" value="1"/>
</dbReference>
<sequence>MTQTRLPDGFAVQVDRRVRVLGAGSALLGGSPTRLLRLAPAAQTLLDGGRLEVRDAVSAQLARALLDATVAHPRPAGGPSHLDVTVVIPVRDNLSGVRRLVGTLRGLRVVVVDDGSRMPLLSSDFVGAHCDVEVLRHSASRGPAAARNTGLRAATTDFVAFLDSDVVPRRGWLEALLGHFCDPTVALVAPRIIGLNSQDTLVARYEAVRSSLDLGQREAPVVPYGTVSYVPSAAIICRRSALTELGGFDEAMHCGEDVDLCWRLVESGARLRYEPIALVAHEHRTSVRDWLGRKAFYGSSAAPLSSRHPDKTAPLVISGWTLVAWVLLGLGSRLGYLGSMLAALATGGRISRSMRAPETQPGDVAFVAARGLGLAAVQLAAALCRHYWPVALVLAMASQRWRRVVVVAAIVDGVVDWVARRRNANSDDTKPLGLLTYVVMKRLDDLAYGVGLWHGALREHNARPLKPQIRA</sequence>
<dbReference type="SUPFAM" id="SSF53448">
    <property type="entry name" value="Nucleotide-diphospho-sugar transferases"/>
    <property type="match status" value="1"/>
</dbReference>
<dbReference type="InterPro" id="IPR001173">
    <property type="entry name" value="Glyco_trans_2-like"/>
</dbReference>
<dbReference type="Pfam" id="PF00535">
    <property type="entry name" value="Glycos_transf_2"/>
    <property type="match status" value="1"/>
</dbReference>
<keyword evidence="3" id="KW-1185">Reference proteome</keyword>
<dbReference type="Gene3D" id="3.90.550.10">
    <property type="entry name" value="Spore Coat Polysaccharide Biosynthesis Protein SpsA, Chain A"/>
    <property type="match status" value="1"/>
</dbReference>
<proteinExistence type="predicted"/>
<keyword evidence="2" id="KW-0328">Glycosyltransferase</keyword>
<dbReference type="EC" id="2.4.1.-" evidence="2"/>
<gene>
    <name evidence="2" type="primary">icaA_2</name>
    <name evidence="2" type="ORF">NCTC10485_03836</name>
</gene>
<organism evidence="2 3">
    <name type="scientific">Mycolicibacterium chitae</name>
    <name type="common">Mycobacterium chitae</name>
    <dbReference type="NCBI Taxonomy" id="1792"/>
    <lineage>
        <taxon>Bacteria</taxon>
        <taxon>Bacillati</taxon>
        <taxon>Actinomycetota</taxon>
        <taxon>Actinomycetes</taxon>
        <taxon>Mycobacteriales</taxon>
        <taxon>Mycobacteriaceae</taxon>
        <taxon>Mycolicibacterium</taxon>
    </lineage>
</organism>
<dbReference type="InterPro" id="IPR023981">
    <property type="entry name" value="MftF"/>
</dbReference>
<name>A0A3S4RV02_MYCCI</name>
<dbReference type="OrthoDB" id="5243838at2"/>
<dbReference type="InterPro" id="IPR029044">
    <property type="entry name" value="Nucleotide-diphossugar_trans"/>
</dbReference>
<accession>A0A3S4RV02</accession>
<evidence type="ECO:0000313" key="3">
    <source>
        <dbReference type="Proteomes" id="UP000282551"/>
    </source>
</evidence>
<dbReference type="PANTHER" id="PTHR43646:SF6">
    <property type="entry name" value="PRE-MYCOFACTOCIN GLYCOSYLTRANSFERASE"/>
    <property type="match status" value="1"/>
</dbReference>
<dbReference type="EMBL" id="LR134355">
    <property type="protein sequence ID" value="VEG49528.1"/>
    <property type="molecule type" value="Genomic_DNA"/>
</dbReference>
<evidence type="ECO:0000313" key="2">
    <source>
        <dbReference type="EMBL" id="VEG49528.1"/>
    </source>
</evidence>
<protein>
    <submittedName>
        <fullName evidence="2">Mycofactocin system glycosyltransferase</fullName>
        <ecNumber evidence="2">2.4.1.-</ecNumber>
    </submittedName>
</protein>
<feature type="domain" description="Glycosyltransferase 2-like" evidence="1">
    <location>
        <begin position="85"/>
        <end position="242"/>
    </location>
</feature>
<dbReference type="RefSeq" id="WP_126335190.1">
    <property type="nucleotide sequence ID" value="NZ_AP022604.1"/>
</dbReference>
<keyword evidence="2" id="KW-0808">Transferase</keyword>
<dbReference type="NCBIfam" id="TIGR03965">
    <property type="entry name" value="mycofact_glyco"/>
    <property type="match status" value="1"/>
</dbReference>
<dbReference type="Proteomes" id="UP000282551">
    <property type="component" value="Chromosome"/>
</dbReference>
<evidence type="ECO:0000259" key="1">
    <source>
        <dbReference type="Pfam" id="PF00535"/>
    </source>
</evidence>
<dbReference type="GO" id="GO:0016757">
    <property type="term" value="F:glycosyltransferase activity"/>
    <property type="evidence" value="ECO:0007669"/>
    <property type="project" value="UniProtKB-KW"/>
</dbReference>
<reference evidence="2 3" key="1">
    <citation type="submission" date="2018-12" db="EMBL/GenBank/DDBJ databases">
        <authorList>
            <consortium name="Pathogen Informatics"/>
        </authorList>
    </citation>
    <scope>NUCLEOTIDE SEQUENCE [LARGE SCALE GENOMIC DNA]</scope>
    <source>
        <strain evidence="2 3">NCTC10485</strain>
    </source>
</reference>
<dbReference type="AlphaFoldDB" id="A0A3S4RV02"/>